<dbReference type="OrthoDB" id="5291078at2"/>
<dbReference type="Proteomes" id="UP000075320">
    <property type="component" value="Unassembled WGS sequence"/>
</dbReference>
<dbReference type="NCBIfam" id="TIGR02147">
    <property type="entry name" value="Fsuc_second"/>
    <property type="match status" value="1"/>
</dbReference>
<dbReference type="InterPro" id="IPR025537">
    <property type="entry name" value="DUF4423"/>
</dbReference>
<evidence type="ECO:0000313" key="3">
    <source>
        <dbReference type="Proteomes" id="UP000075320"/>
    </source>
</evidence>
<sequence length="287" mass="32850">MTQEKVKLPDVFGYLSLLKFLQDYYQARKSAEPGFSYDVWATELGFQSRSYLRMVLIGRKKVSEGFIEKFNGAQGWSQAEASYFSILAKYNQSTLASEKQLYGNKLIQILKSFSERKTVKDAVEFLSKPLYARLLVMLSFEDITPTDTTFARLLGTSVEEINSALQVLESLKLATASNVDTEVHWRPNQTNFDVPDSVGSVPLMHFHKTSLQDSMEAFDQPKDLRRFKSLLLPLSAEEMILFHQMTDEFISQLSARFQSNTYSSRRLFQVNLNVFSVAEPRDKKEAP</sequence>
<accession>A0A150WLC6</accession>
<gene>
    <name evidence="2" type="ORF">AZI86_11430</name>
</gene>
<dbReference type="EMBL" id="LUKE01000002">
    <property type="protein sequence ID" value="KYG64809.1"/>
    <property type="molecule type" value="Genomic_DNA"/>
</dbReference>
<reference evidence="2 3" key="1">
    <citation type="submission" date="2016-03" db="EMBL/GenBank/DDBJ databases">
        <authorList>
            <person name="Ploux O."/>
        </authorList>
    </citation>
    <scope>NUCLEOTIDE SEQUENCE [LARGE SCALE GENOMIC DNA]</scope>
    <source>
        <strain evidence="2 3">R0</strain>
    </source>
</reference>
<comment type="caution">
    <text evidence="2">The sequence shown here is derived from an EMBL/GenBank/DDBJ whole genome shotgun (WGS) entry which is preliminary data.</text>
</comment>
<evidence type="ECO:0000259" key="1">
    <source>
        <dbReference type="Pfam" id="PF14394"/>
    </source>
</evidence>
<evidence type="ECO:0000313" key="2">
    <source>
        <dbReference type="EMBL" id="KYG64809.1"/>
    </source>
</evidence>
<dbReference type="RefSeq" id="WP_061835320.1">
    <property type="nucleotide sequence ID" value="NZ_LUKE01000002.1"/>
</dbReference>
<organism evidence="2 3">
    <name type="scientific">Bdellovibrio bacteriovorus</name>
    <dbReference type="NCBI Taxonomy" id="959"/>
    <lineage>
        <taxon>Bacteria</taxon>
        <taxon>Pseudomonadati</taxon>
        <taxon>Bdellovibrionota</taxon>
        <taxon>Bdellovibrionia</taxon>
        <taxon>Bdellovibrionales</taxon>
        <taxon>Pseudobdellovibrionaceae</taxon>
        <taxon>Bdellovibrio</taxon>
    </lineage>
</organism>
<protein>
    <recommendedName>
        <fullName evidence="1">DUF4423 domain-containing protein</fullName>
    </recommendedName>
</protein>
<name>A0A150WLC6_BDEBC</name>
<feature type="domain" description="DUF4423" evidence="1">
    <location>
        <begin position="115"/>
        <end position="277"/>
    </location>
</feature>
<keyword evidence="3" id="KW-1185">Reference proteome</keyword>
<dbReference type="AlphaFoldDB" id="A0A150WLC6"/>
<proteinExistence type="predicted"/>
<dbReference type="InterPro" id="IPR011873">
    <property type="entry name" value="CHP02147"/>
</dbReference>
<dbReference type="Pfam" id="PF14394">
    <property type="entry name" value="DUF4423"/>
    <property type="match status" value="1"/>
</dbReference>